<proteinExistence type="predicted"/>
<protein>
    <submittedName>
        <fullName evidence="1">Uncharacterized protein</fullName>
    </submittedName>
</protein>
<gene>
    <name evidence="1" type="ORF">ACFQZ6_04585</name>
</gene>
<organism evidence="1 2">
    <name type="scientific">Streptomyces flavalbus</name>
    <dbReference type="NCBI Taxonomy" id="2665155"/>
    <lineage>
        <taxon>Bacteria</taxon>
        <taxon>Bacillati</taxon>
        <taxon>Actinomycetota</taxon>
        <taxon>Actinomycetes</taxon>
        <taxon>Kitasatosporales</taxon>
        <taxon>Streptomycetaceae</taxon>
        <taxon>Streptomyces</taxon>
    </lineage>
</organism>
<comment type="caution">
    <text evidence="1">The sequence shown here is derived from an EMBL/GenBank/DDBJ whole genome shotgun (WGS) entry which is preliminary data.</text>
</comment>
<keyword evidence="2" id="KW-1185">Reference proteome</keyword>
<name>A0ABW2W4X3_9ACTN</name>
<dbReference type="RefSeq" id="WP_381605064.1">
    <property type="nucleotide sequence ID" value="NZ_JBHTEB010000001.1"/>
</dbReference>
<evidence type="ECO:0000313" key="2">
    <source>
        <dbReference type="Proteomes" id="UP001597023"/>
    </source>
</evidence>
<dbReference type="Proteomes" id="UP001597023">
    <property type="component" value="Unassembled WGS sequence"/>
</dbReference>
<sequence length="144" mass="15670">MNIARCLEAIDRLCSRPFPAAEAEHGWSDVGRGGPGYWLAELTAGAADLGEHTADDYEAYREGIAQRLDARWGAAPPWGTVTLRVRGERGEEIPEPWATVSVLVDEVSLWQDPGTGRWIAVGVTDRDDTHPPRLLAVVTATDPP</sequence>
<dbReference type="EMBL" id="JBHTEB010000001">
    <property type="protein sequence ID" value="MFD0313522.1"/>
    <property type="molecule type" value="Genomic_DNA"/>
</dbReference>
<reference evidence="2" key="1">
    <citation type="journal article" date="2019" name="Int. J. Syst. Evol. Microbiol.">
        <title>The Global Catalogue of Microorganisms (GCM) 10K type strain sequencing project: providing services to taxonomists for standard genome sequencing and annotation.</title>
        <authorList>
            <consortium name="The Broad Institute Genomics Platform"/>
            <consortium name="The Broad Institute Genome Sequencing Center for Infectious Disease"/>
            <person name="Wu L."/>
            <person name="Ma J."/>
        </authorList>
    </citation>
    <scope>NUCLEOTIDE SEQUENCE [LARGE SCALE GENOMIC DNA]</scope>
    <source>
        <strain evidence="2">CGMCC 4.7400</strain>
    </source>
</reference>
<accession>A0ABW2W4X3</accession>
<evidence type="ECO:0000313" key="1">
    <source>
        <dbReference type="EMBL" id="MFD0313522.1"/>
    </source>
</evidence>